<feature type="region of interest" description="N-terminal hotdog fold" evidence="4">
    <location>
        <begin position="1291"/>
        <end position="1428"/>
    </location>
</feature>
<evidence type="ECO:0000313" key="9">
    <source>
        <dbReference type="EMBL" id="KAF2228892.1"/>
    </source>
</evidence>
<dbReference type="InterPro" id="IPR032088">
    <property type="entry name" value="SAT"/>
</dbReference>
<dbReference type="PROSITE" id="PS00606">
    <property type="entry name" value="KS3_1"/>
    <property type="match status" value="1"/>
</dbReference>
<dbReference type="GO" id="GO:0004312">
    <property type="term" value="F:fatty acid synthase activity"/>
    <property type="evidence" value="ECO:0007669"/>
    <property type="project" value="InterPro"/>
</dbReference>
<dbReference type="OrthoDB" id="329835at2759"/>
<protein>
    <submittedName>
        <fullName evidence="9">Putative polyketide synthase</fullName>
    </submittedName>
</protein>
<dbReference type="Gene3D" id="3.30.70.3290">
    <property type="match status" value="1"/>
</dbReference>
<dbReference type="SMART" id="SM00825">
    <property type="entry name" value="PKS_KS"/>
    <property type="match status" value="1"/>
</dbReference>
<dbReference type="PANTHER" id="PTHR43775:SF37">
    <property type="entry name" value="SI:DKEY-61P9.11"/>
    <property type="match status" value="1"/>
</dbReference>
<dbReference type="Pfam" id="PF00975">
    <property type="entry name" value="Thioesterase"/>
    <property type="match status" value="1"/>
</dbReference>
<dbReference type="Gene3D" id="1.10.1200.10">
    <property type="entry name" value="ACP-like"/>
    <property type="match status" value="2"/>
</dbReference>
<evidence type="ECO:0000256" key="2">
    <source>
        <dbReference type="ARBA" id="ARBA00022553"/>
    </source>
</evidence>
<feature type="region of interest" description="C-terminal hotdog fold" evidence="4">
    <location>
        <begin position="1456"/>
        <end position="1605"/>
    </location>
</feature>
<feature type="region of interest" description="Disordered" evidence="5">
    <location>
        <begin position="1726"/>
        <end position="1751"/>
    </location>
</feature>
<dbReference type="Gene3D" id="3.30.70.250">
    <property type="entry name" value="Malonyl-CoA ACP transacylase, ACP-binding"/>
    <property type="match status" value="1"/>
</dbReference>
<dbReference type="PROSITE" id="PS50075">
    <property type="entry name" value="CARRIER"/>
    <property type="match status" value="2"/>
</dbReference>
<dbReference type="InterPro" id="IPR016035">
    <property type="entry name" value="Acyl_Trfase/lysoPLipase"/>
</dbReference>
<evidence type="ECO:0000313" key="10">
    <source>
        <dbReference type="Proteomes" id="UP000800092"/>
    </source>
</evidence>
<keyword evidence="3" id="KW-0808">Transferase</keyword>
<dbReference type="InterPro" id="IPR049900">
    <property type="entry name" value="PKS_mFAS_DH"/>
</dbReference>
<dbReference type="InterPro" id="IPR050091">
    <property type="entry name" value="PKS_NRPS_Biosynth_Enz"/>
</dbReference>
<dbReference type="InterPro" id="IPR014043">
    <property type="entry name" value="Acyl_transferase_dom"/>
</dbReference>
<dbReference type="SUPFAM" id="SSF55048">
    <property type="entry name" value="Probable ACP-binding domain of malonyl-CoA ACP transacylase"/>
    <property type="match status" value="1"/>
</dbReference>
<dbReference type="GO" id="GO:0044550">
    <property type="term" value="P:secondary metabolite biosynthetic process"/>
    <property type="evidence" value="ECO:0007669"/>
    <property type="project" value="TreeGrafter"/>
</dbReference>
<dbReference type="InterPro" id="IPR016036">
    <property type="entry name" value="Malonyl_transacylase_ACP-bd"/>
</dbReference>
<evidence type="ECO:0000259" key="7">
    <source>
        <dbReference type="PROSITE" id="PS52004"/>
    </source>
</evidence>
<dbReference type="InterPro" id="IPR003965">
    <property type="entry name" value="Fatty_acid_synthase"/>
</dbReference>
<dbReference type="SMART" id="SM00827">
    <property type="entry name" value="PKS_AT"/>
    <property type="match status" value="1"/>
</dbReference>
<feature type="domain" description="Carrier" evidence="6">
    <location>
        <begin position="1646"/>
        <end position="1719"/>
    </location>
</feature>
<dbReference type="Gene3D" id="3.40.47.10">
    <property type="match status" value="1"/>
</dbReference>
<dbReference type="Pfam" id="PF22621">
    <property type="entry name" value="CurL-like_PKS_C"/>
    <property type="match status" value="1"/>
</dbReference>
<feature type="compositionally biased region" description="Low complexity" evidence="5">
    <location>
        <begin position="1732"/>
        <end position="1751"/>
    </location>
</feature>
<keyword evidence="1" id="KW-0596">Phosphopantetheine</keyword>
<dbReference type="PANTHER" id="PTHR43775">
    <property type="entry name" value="FATTY ACID SYNTHASE"/>
    <property type="match status" value="1"/>
</dbReference>
<dbReference type="GO" id="GO:0005835">
    <property type="term" value="C:fatty acid synthase complex"/>
    <property type="evidence" value="ECO:0007669"/>
    <property type="project" value="InterPro"/>
</dbReference>
<dbReference type="InterPro" id="IPR014031">
    <property type="entry name" value="Ketoacyl_synth_C"/>
</dbReference>
<evidence type="ECO:0000256" key="4">
    <source>
        <dbReference type="PROSITE-ProRule" id="PRU01363"/>
    </source>
</evidence>
<proteinExistence type="predicted"/>
<keyword evidence="10" id="KW-1185">Reference proteome</keyword>
<dbReference type="SUPFAM" id="SSF53474">
    <property type="entry name" value="alpha/beta-Hydrolases"/>
    <property type="match status" value="1"/>
</dbReference>
<evidence type="ECO:0000256" key="5">
    <source>
        <dbReference type="SAM" id="MobiDB-lite"/>
    </source>
</evidence>
<dbReference type="InterPro" id="IPR016039">
    <property type="entry name" value="Thiolase-like"/>
</dbReference>
<dbReference type="PROSITE" id="PS52004">
    <property type="entry name" value="KS3_2"/>
    <property type="match status" value="1"/>
</dbReference>
<dbReference type="InterPro" id="IPR036736">
    <property type="entry name" value="ACP-like_sf"/>
</dbReference>
<dbReference type="InterPro" id="IPR029058">
    <property type="entry name" value="AB_hydrolase_fold"/>
</dbReference>
<dbReference type="InterPro" id="IPR001227">
    <property type="entry name" value="Ac_transferase_dom_sf"/>
</dbReference>
<evidence type="ECO:0000256" key="1">
    <source>
        <dbReference type="ARBA" id="ARBA00022450"/>
    </source>
</evidence>
<gene>
    <name evidence="9" type="ORF">EV356DRAFT_456839</name>
</gene>
<dbReference type="Pfam" id="PF00109">
    <property type="entry name" value="ketoacyl-synt"/>
    <property type="match status" value="1"/>
</dbReference>
<feature type="active site" description="Proton acceptor; for dehydratase activity" evidence="4">
    <location>
        <position position="1330"/>
    </location>
</feature>
<dbReference type="Proteomes" id="UP000800092">
    <property type="component" value="Unassembled WGS sequence"/>
</dbReference>
<feature type="active site" description="Proton donor; for dehydratase activity" evidence="4">
    <location>
        <position position="1519"/>
    </location>
</feature>
<feature type="domain" description="PKS/mFAS DH" evidence="8">
    <location>
        <begin position="1291"/>
        <end position="1605"/>
    </location>
</feature>
<dbReference type="InterPro" id="IPR042104">
    <property type="entry name" value="PKS_dehydratase_sf"/>
</dbReference>
<dbReference type="Pfam" id="PF21089">
    <property type="entry name" value="PKS_DH_N"/>
    <property type="match status" value="1"/>
</dbReference>
<reference evidence="9" key="1">
    <citation type="journal article" date="2020" name="Stud. Mycol.">
        <title>101 Dothideomycetes genomes: a test case for predicting lifestyles and emergence of pathogens.</title>
        <authorList>
            <person name="Haridas S."/>
            <person name="Albert R."/>
            <person name="Binder M."/>
            <person name="Bloem J."/>
            <person name="Labutti K."/>
            <person name="Salamov A."/>
            <person name="Andreopoulos B."/>
            <person name="Baker S."/>
            <person name="Barry K."/>
            <person name="Bills G."/>
            <person name="Bluhm B."/>
            <person name="Cannon C."/>
            <person name="Castanera R."/>
            <person name="Culley D."/>
            <person name="Daum C."/>
            <person name="Ezra D."/>
            <person name="Gonzalez J."/>
            <person name="Henrissat B."/>
            <person name="Kuo A."/>
            <person name="Liang C."/>
            <person name="Lipzen A."/>
            <person name="Lutzoni F."/>
            <person name="Magnuson J."/>
            <person name="Mondo S."/>
            <person name="Nolan M."/>
            <person name="Ohm R."/>
            <person name="Pangilinan J."/>
            <person name="Park H.-J."/>
            <person name="Ramirez L."/>
            <person name="Alfaro M."/>
            <person name="Sun H."/>
            <person name="Tritt A."/>
            <person name="Yoshinaga Y."/>
            <person name="Zwiers L.-H."/>
            <person name="Turgeon B."/>
            <person name="Goodwin S."/>
            <person name="Spatafora J."/>
            <person name="Crous P."/>
            <person name="Grigoriev I."/>
        </authorList>
    </citation>
    <scope>NUCLEOTIDE SEQUENCE</scope>
    <source>
        <strain evidence="9">Tuck. ex Michener</strain>
    </source>
</reference>
<dbReference type="Pfam" id="PF02801">
    <property type="entry name" value="Ketoacyl-synt_C"/>
    <property type="match status" value="1"/>
</dbReference>
<dbReference type="Pfam" id="PF00698">
    <property type="entry name" value="Acyl_transf_1"/>
    <property type="match status" value="1"/>
</dbReference>
<dbReference type="InterPro" id="IPR049552">
    <property type="entry name" value="PKS_DH_N"/>
</dbReference>
<dbReference type="Gene3D" id="3.10.129.110">
    <property type="entry name" value="Polyketide synthase dehydratase"/>
    <property type="match status" value="1"/>
</dbReference>
<evidence type="ECO:0000259" key="6">
    <source>
        <dbReference type="PROSITE" id="PS50075"/>
    </source>
</evidence>
<organism evidence="9 10">
    <name type="scientific">Viridothelium virens</name>
    <name type="common">Speckled blister lichen</name>
    <name type="synonym">Trypethelium virens</name>
    <dbReference type="NCBI Taxonomy" id="1048519"/>
    <lineage>
        <taxon>Eukaryota</taxon>
        <taxon>Fungi</taxon>
        <taxon>Dikarya</taxon>
        <taxon>Ascomycota</taxon>
        <taxon>Pezizomycotina</taxon>
        <taxon>Dothideomycetes</taxon>
        <taxon>Dothideomycetes incertae sedis</taxon>
        <taxon>Trypetheliales</taxon>
        <taxon>Trypetheliaceae</taxon>
        <taxon>Viridothelium</taxon>
    </lineage>
</organism>
<dbReference type="SUPFAM" id="SSF52151">
    <property type="entry name" value="FabD/lysophospholipase-like"/>
    <property type="match status" value="1"/>
</dbReference>
<keyword evidence="2" id="KW-0597">Phosphoprotein</keyword>
<dbReference type="Gene3D" id="3.40.50.1820">
    <property type="entry name" value="alpha/beta hydrolase"/>
    <property type="match status" value="1"/>
</dbReference>
<dbReference type="InterPro" id="IPR020841">
    <property type="entry name" value="PKS_Beta-ketoAc_synthase_dom"/>
</dbReference>
<sequence>MSFHTPVFAGLGSDVLFSRLSLDASARDALLPESLLLLQACHTIFHAEVSHAIRSGILSRDIDLQDFDTPTKLLSPKERYHQNVVVQHTTLYLSQILRYLGQLQQHSELLEVAAFCAGLLPAAVVSTSRNSIEFLSRAQDLFYVSVWLGIRSESYRRFYLGRHACSPSLPWSIVVDGINAERANEIIAASTPQTADQTVFVTAVNSPNCVTLSGTGEQLHNFISDNLPPECRTRTTNVRSLYHVRDRLASLKQDTYKDLQQRCPSMSTSVAFVAPLLSTIDGQPINYKLSYTSGAFINAILDMILLEPVNWVSVQNSIFADAQKVSTSSTAEATIDILNMGPGYGMSKSAFQLPSNVKIRDVMSLAGAPESHREASRLAPDDIAIVGMAVDLPDASDVDSLWANLVGGVNSCSEIPESRFHVDDFYHAKELKKGNANRTLNTRYGNFLQNPFEFDHGLFDISPREARSMDPQQRVMLQTAFRALENSGYVPDSTPSNDRDTFGCWIGNATLDYPANMKDDIDVYYSPGTLRTFQSARISYVFGWSGPSITLDTACSSSVVALHQAARSIIAGDCRAALVGAVNTITSPDMYLGLDRAHFLSPSGQCKAFDASADGYCRAEGCGAFIIKRVSDAIADGDRIHAIIKAVEINQSGNTHSITHPHVPTQEELFKHMFRKTRIDPHMVTAIELHGTGTQAGDPVELESVRRVLCQDRSRDNLLHLTSIKANIGHCEAASGAAGLTKLVLMMKHNRIPPQISLKTLNPRIRNLGDDGAVIDREGASWPSIDGQPRMVMLNNFGAGGSNGAVLLQEYISGKETAEVGSGSRLSYVFGCSAKNTASLTKFRDELVSHIMDKGRLDSLRDICATSTSRRQIYDMRIAVVATSYDDLVEKLQKATPHHISESTVKEPKAVFAFSGQGSQYLGMGAELMETYPSFAKTVWECDAYLKERGYPGCAQIITATEGDNEIQHLMEGAKLQAFQSAIFVLEVALAELLMSWNIVPIAVVGHSLGEYAALVIAGVLDTLSGLSLVARRAKLMMDQCQLQTTSMLAANASAGTVQDLIQSSERFSGLSIACNNSANDCVVGGPIEELQILKEYLRESLKVKSKLLDVPMAYHTNAMDPILPELTDFVSTIDLGRPKIPVVSNVLGRTVEAGEAAFTKEYFALHCRQTVKFHQGVQEFLTTNTGSTAMRWIEIGPHPSLLPMLGTCVDKASVDLLSTLQKGKSPSSIMAQLLCNFYTTSTGVNWRKPFDGVSKPLLVDLPGIPFSKQEFGVHYQSETTTKEIDAEAVRPIIRSDSFIAKTVKQPTLEDRSAIYDTPLYLFKDFITGHLVAEHALCPASVYHEIALSAVKNLEPESPAGHVWSLSQVVYVAPLLYQDEPTTTATILKPVDDSRRLYEFEILSYNTSDPSLSTSHCKGILKRKSNSTLQMKYARVAPMLVRKTEQITSSMAPASQERFMKRAMYEMVFTRVVTYSEPYQRVQSIRIDGASGDTHAICQYPDQRIATSSLPAANAIFMDVLLHVAGFAANIRVSTQILCMCKEVASATVLRSSLAPGDVFEVHCTLHDVASERLTIADAYAIDSQGVLAVFKGMAFQQIELPKIGRALAIAAKKSSGGLAHKPTVAVTVPSHAPPAVGPVQVVIPAASGPSVRAMIAATCRVEPSSLSEATDLESLGVDSLMMIELQTEIETNFPQASISDLKDCQTVGDLERLCAVQVSPSQSITPPLELSTGSTPSSSSSPSSGMSKSVSRSDVSAIIADTCGISPDAISPSSDLQHLGVDSLMMFELASRLEELCKDGKTASAANLSTCRTAGDVERLSPSQNYSRKDSGTDLSADPAPLLPPKIDLKLDAAMVQKVTRALKLSEQPEVIKSGTSANPNALPLFLVHDGSGVCMQYHRLQSLNRQAYALHDPKFIDTSDAWSSLRQMAENYADTIRRTTKGSCLVGGWSFGGVVAFEAARILMATNHAVKGVVLIDSPAPLEHQPLSSAIIEAVTGGAKTPPNAMSKAIRALTRQSFLSCAALLGAHKPAHFSHCPAPPVVLLRSADGWRRDGDTSDPRGPMDRESVENAWLQDRSDVRTAVADWEAVTGTTVSCFDIPGNHFQPFDAANIREVSEAVVKACALLERSV</sequence>
<dbReference type="InterPro" id="IPR009081">
    <property type="entry name" value="PP-bd_ACP"/>
</dbReference>
<evidence type="ECO:0000259" key="8">
    <source>
        <dbReference type="PROSITE" id="PS52019"/>
    </source>
</evidence>
<dbReference type="InterPro" id="IPR001031">
    <property type="entry name" value="Thioesterase"/>
</dbReference>
<dbReference type="InterPro" id="IPR014030">
    <property type="entry name" value="Ketoacyl_synth_N"/>
</dbReference>
<dbReference type="EMBL" id="ML991885">
    <property type="protein sequence ID" value="KAF2228892.1"/>
    <property type="molecule type" value="Genomic_DNA"/>
</dbReference>
<accession>A0A6A6GSY8</accession>
<dbReference type="PROSITE" id="PS52019">
    <property type="entry name" value="PKS_MFAS_DH"/>
    <property type="match status" value="1"/>
</dbReference>
<dbReference type="GO" id="GO:0006633">
    <property type="term" value="P:fatty acid biosynthetic process"/>
    <property type="evidence" value="ECO:0007669"/>
    <property type="project" value="InterPro"/>
</dbReference>
<dbReference type="InterPro" id="IPR018201">
    <property type="entry name" value="Ketoacyl_synth_AS"/>
</dbReference>
<dbReference type="Gene3D" id="3.40.366.10">
    <property type="entry name" value="Malonyl-Coenzyme A Acyl Carrier Protein, domain 2"/>
    <property type="match status" value="3"/>
</dbReference>
<dbReference type="Pfam" id="PF00550">
    <property type="entry name" value="PP-binding"/>
    <property type="match status" value="2"/>
</dbReference>
<feature type="region of interest" description="Disordered" evidence="5">
    <location>
        <begin position="1817"/>
        <end position="1842"/>
    </location>
</feature>
<evidence type="ECO:0000256" key="3">
    <source>
        <dbReference type="ARBA" id="ARBA00022679"/>
    </source>
</evidence>
<feature type="domain" description="Carrier" evidence="6">
    <location>
        <begin position="1750"/>
        <end position="1826"/>
    </location>
</feature>
<dbReference type="GO" id="GO:0004315">
    <property type="term" value="F:3-oxoacyl-[acyl-carrier-protein] synthase activity"/>
    <property type="evidence" value="ECO:0007669"/>
    <property type="project" value="InterPro"/>
</dbReference>
<dbReference type="SUPFAM" id="SSF47336">
    <property type="entry name" value="ACP-like"/>
    <property type="match status" value="2"/>
</dbReference>
<dbReference type="Pfam" id="PF16073">
    <property type="entry name" value="SAT"/>
    <property type="match status" value="1"/>
</dbReference>
<dbReference type="CDD" id="cd00833">
    <property type="entry name" value="PKS"/>
    <property type="match status" value="1"/>
</dbReference>
<dbReference type="PRINTS" id="PR01483">
    <property type="entry name" value="FASYNTHASE"/>
</dbReference>
<dbReference type="SUPFAM" id="SSF53901">
    <property type="entry name" value="Thiolase-like"/>
    <property type="match status" value="1"/>
</dbReference>
<name>A0A6A6GSY8_VIRVR</name>
<feature type="domain" description="Ketosynthase family 3 (KS3)" evidence="7">
    <location>
        <begin position="380"/>
        <end position="810"/>
    </location>
</feature>